<reference evidence="2 3" key="1">
    <citation type="submission" date="2020-08" db="EMBL/GenBank/DDBJ databases">
        <title>Novel species isolated from subtropical streams in China.</title>
        <authorList>
            <person name="Lu H."/>
        </authorList>
    </citation>
    <scope>NUCLEOTIDE SEQUENCE [LARGE SCALE GENOMIC DNA]</scope>
    <source>
        <strain evidence="2 3">NL8W</strain>
    </source>
</reference>
<dbReference type="NCBIfam" id="NF047646">
    <property type="entry name" value="REP_Tyr_transpos"/>
    <property type="match status" value="1"/>
</dbReference>
<dbReference type="InterPro" id="IPR002686">
    <property type="entry name" value="Transposase_17"/>
</dbReference>
<evidence type="ECO:0000313" key="2">
    <source>
        <dbReference type="EMBL" id="MBC3908013.1"/>
    </source>
</evidence>
<comment type="caution">
    <text evidence="2">The sequence shown here is derived from an EMBL/GenBank/DDBJ whole genome shotgun (WGS) entry which is preliminary data.</text>
</comment>
<protein>
    <submittedName>
        <fullName evidence="2">Transposase</fullName>
    </submittedName>
</protein>
<dbReference type="SMART" id="SM01321">
    <property type="entry name" value="Y1_Tnp"/>
    <property type="match status" value="1"/>
</dbReference>
<dbReference type="RefSeq" id="WP_186953567.1">
    <property type="nucleotide sequence ID" value="NZ_JACOFX010000004.1"/>
</dbReference>
<dbReference type="EMBL" id="JACOFX010000004">
    <property type="protein sequence ID" value="MBC3908013.1"/>
    <property type="molecule type" value="Genomic_DNA"/>
</dbReference>
<dbReference type="InterPro" id="IPR052715">
    <property type="entry name" value="RAYT_transposase"/>
</dbReference>
<dbReference type="SUPFAM" id="SSF143422">
    <property type="entry name" value="Transposase IS200-like"/>
    <property type="match status" value="1"/>
</dbReference>
<keyword evidence="3" id="KW-1185">Reference proteome</keyword>
<dbReference type="PANTHER" id="PTHR36966">
    <property type="entry name" value="REP-ASSOCIATED TYROSINE TRANSPOSASE"/>
    <property type="match status" value="1"/>
</dbReference>
<gene>
    <name evidence="2" type="ORF">H8L47_10575</name>
</gene>
<organism evidence="2 3">
    <name type="scientific">Undibacterium umbellatum</name>
    <dbReference type="NCBI Taxonomy" id="2762300"/>
    <lineage>
        <taxon>Bacteria</taxon>
        <taxon>Pseudomonadati</taxon>
        <taxon>Pseudomonadota</taxon>
        <taxon>Betaproteobacteria</taxon>
        <taxon>Burkholderiales</taxon>
        <taxon>Oxalobacteraceae</taxon>
        <taxon>Undibacterium</taxon>
    </lineage>
</organism>
<evidence type="ECO:0000313" key="3">
    <source>
        <dbReference type="Proteomes" id="UP000646911"/>
    </source>
</evidence>
<feature type="domain" description="Transposase IS200-like" evidence="1">
    <location>
        <begin position="9"/>
        <end position="133"/>
    </location>
</feature>
<sequence>MPNYRRAFIPGATWFFTVNLLQRQGNDLLVREIELLREIIKNVRRKYPFHIDAWVVLPEHMHCVFTLPEGDSDFSLRWRLIKSGFSRALPKTESLSAARHAAGERGIWQRHYWEHLIRDELDYQRHVDYVHVNPLKHGLVRRVCDWPYSTFHRYVSEGVYPVDWCGDVAAEICGGD</sequence>
<name>A0ABR6Z8A3_9BURK</name>
<dbReference type="Proteomes" id="UP000646911">
    <property type="component" value="Unassembled WGS sequence"/>
</dbReference>
<dbReference type="InterPro" id="IPR036515">
    <property type="entry name" value="Transposase_17_sf"/>
</dbReference>
<evidence type="ECO:0000259" key="1">
    <source>
        <dbReference type="SMART" id="SM01321"/>
    </source>
</evidence>
<dbReference type="PANTHER" id="PTHR36966:SF1">
    <property type="entry name" value="REP-ASSOCIATED TYROSINE TRANSPOSASE"/>
    <property type="match status" value="1"/>
</dbReference>
<dbReference type="Gene3D" id="3.30.70.1290">
    <property type="entry name" value="Transposase IS200-like"/>
    <property type="match status" value="1"/>
</dbReference>
<accession>A0ABR6Z8A3</accession>
<proteinExistence type="predicted"/>